<dbReference type="RefSeq" id="WP_036782789.1">
    <property type="nucleotide sequence ID" value="NZ_AVBG01000005.1"/>
</dbReference>
<comment type="similarity">
    <text evidence="1">Belongs to the CdaR family.</text>
</comment>
<accession>A0A0A2UTE2</accession>
<evidence type="ECO:0000313" key="5">
    <source>
        <dbReference type="Proteomes" id="UP000030153"/>
    </source>
</evidence>
<comment type="caution">
    <text evidence="4">The sequence shown here is derived from an EMBL/GenBank/DDBJ whole genome shotgun (WGS) entry which is preliminary data.</text>
</comment>
<dbReference type="AlphaFoldDB" id="A0A0A2UTE2"/>
<dbReference type="eggNOG" id="COG2508">
    <property type="taxonomic scope" value="Bacteria"/>
</dbReference>
<dbReference type="PANTHER" id="PTHR33744">
    <property type="entry name" value="CARBOHYDRATE DIACID REGULATOR"/>
    <property type="match status" value="1"/>
</dbReference>
<dbReference type="Pfam" id="PF13556">
    <property type="entry name" value="HTH_30"/>
    <property type="match status" value="1"/>
</dbReference>
<name>A0A0A2UTE2_9BACI</name>
<dbReference type="Gene3D" id="1.10.10.2840">
    <property type="entry name" value="PucR C-terminal helix-turn-helix domain"/>
    <property type="match status" value="1"/>
</dbReference>
<evidence type="ECO:0000259" key="2">
    <source>
        <dbReference type="Pfam" id="PF13556"/>
    </source>
</evidence>
<dbReference type="Pfam" id="PF17853">
    <property type="entry name" value="GGDEF_2"/>
    <property type="match status" value="1"/>
</dbReference>
<evidence type="ECO:0000256" key="1">
    <source>
        <dbReference type="ARBA" id="ARBA00006754"/>
    </source>
</evidence>
<dbReference type="EMBL" id="AVBG01000005">
    <property type="protein sequence ID" value="KGP91577.1"/>
    <property type="molecule type" value="Genomic_DNA"/>
</dbReference>
<gene>
    <name evidence="4" type="ORF">N780_18215</name>
</gene>
<dbReference type="STRING" id="1385513.N780_18215"/>
<dbReference type="InterPro" id="IPR029016">
    <property type="entry name" value="GAF-like_dom_sf"/>
</dbReference>
<dbReference type="Proteomes" id="UP000030153">
    <property type="component" value="Unassembled WGS sequence"/>
</dbReference>
<dbReference type="InterPro" id="IPR025736">
    <property type="entry name" value="PucR_C-HTH_dom"/>
</dbReference>
<sequence>MGTNYGSQDPFKGPFRSLEELADRISDLLHCPVTIEDSNHRILAYSTHDENVDPARIATIMRRKVPENVIKTLWKNGVIPQLFESEEPVIIPAIEEVGLGKRVAISVRKNNEILGFIWAQVHWDVTDEDLDLFKKAAKVVKNQMLQLQIKKRKSEEDHKEFFWQLLTEHLTDLETIQSQARKYHIQLEGSLAIVVFEFEEDIHQSLERHIHYYIEASRQVSIVCSAIDSNQLILLVRPHSSEAPGKEINDFVKTFVDKLQDRVNVEFLKGAAGTLYKNPVHIQDSYKEALHVLSIKDRFPNEVEGIYSYQELGIYQFIDFLYEKRIRDHYTNQYIETLREYDQKHRTDLLETVSEFLRCDSNVNEAAKALHVHANTLNYRLKRVTNLTGLNFKDPNQKITLYLDLMIERLKQ</sequence>
<feature type="domain" description="CdaR GGDEF-like" evidence="3">
    <location>
        <begin position="174"/>
        <end position="295"/>
    </location>
</feature>
<dbReference type="OrthoDB" id="9792148at2"/>
<proteinExistence type="inferred from homology"/>
<evidence type="ECO:0008006" key="6">
    <source>
        <dbReference type="Google" id="ProtNLM"/>
    </source>
</evidence>
<dbReference type="Gene3D" id="3.30.450.40">
    <property type="match status" value="1"/>
</dbReference>
<dbReference type="InterPro" id="IPR041522">
    <property type="entry name" value="CdaR_GGDEF"/>
</dbReference>
<feature type="domain" description="PucR C-terminal helix-turn-helix" evidence="2">
    <location>
        <begin position="349"/>
        <end position="406"/>
    </location>
</feature>
<organism evidence="4 5">
    <name type="scientific">Pontibacillus chungwhensis BH030062</name>
    <dbReference type="NCBI Taxonomy" id="1385513"/>
    <lineage>
        <taxon>Bacteria</taxon>
        <taxon>Bacillati</taxon>
        <taxon>Bacillota</taxon>
        <taxon>Bacilli</taxon>
        <taxon>Bacillales</taxon>
        <taxon>Bacillaceae</taxon>
        <taxon>Pontibacillus</taxon>
    </lineage>
</organism>
<dbReference type="InterPro" id="IPR051448">
    <property type="entry name" value="CdaR-like_regulators"/>
</dbReference>
<evidence type="ECO:0000259" key="3">
    <source>
        <dbReference type="Pfam" id="PF17853"/>
    </source>
</evidence>
<dbReference type="InterPro" id="IPR042070">
    <property type="entry name" value="PucR_C-HTH_sf"/>
</dbReference>
<protein>
    <recommendedName>
        <fullName evidence="6">PucR family transcriptional regulator</fullName>
    </recommendedName>
</protein>
<evidence type="ECO:0000313" key="4">
    <source>
        <dbReference type="EMBL" id="KGP91577.1"/>
    </source>
</evidence>
<reference evidence="4 5" key="1">
    <citation type="submission" date="2013-08" db="EMBL/GenBank/DDBJ databases">
        <title>Genome of Pontibacillus chungwhensis.</title>
        <authorList>
            <person name="Wang Q."/>
            <person name="Wang G."/>
        </authorList>
    </citation>
    <scope>NUCLEOTIDE SEQUENCE [LARGE SCALE GENOMIC DNA]</scope>
    <source>
        <strain evidence="4 5">BH030062</strain>
    </source>
</reference>
<keyword evidence="5" id="KW-1185">Reference proteome</keyword>
<dbReference type="PANTHER" id="PTHR33744:SF1">
    <property type="entry name" value="DNA-BINDING TRANSCRIPTIONAL ACTIVATOR ADER"/>
    <property type="match status" value="1"/>
</dbReference>